<dbReference type="GeneID" id="75217563"/>
<sequence>MSFRLRDASQADIPAIADIYRESVLNGVASYEIVPPSEAEMALRFSTIISQQYPYIAAIGTDGTLLGYAYASAFRTRPAYRWMVEDSIYLVPEARGRGIGKALLAELIERCTGLGFRQMTAVIGGASPASIALHRKAGFEEVGLMRGTGYKHGRWLDTMLMQRGLGEGMTTDPDPSAYPGTLFTG</sequence>
<reference evidence="2 3" key="1">
    <citation type="journal article" date="2015" name="Int. J. Syst. Evol. Microbiol.">
        <title>Rhizobium anhuiense sp. nov., isolated from effective nodules of Vicia faba and Pisum sativum.</title>
        <authorList>
            <person name="Zhang Y.J."/>
            <person name="Zheng W.T."/>
            <person name="Everall I."/>
            <person name="Young J.P."/>
            <person name="Zhang X.X."/>
            <person name="Tian C.F."/>
            <person name="Sui X.H."/>
            <person name="Wang E.T."/>
            <person name="Chen W.X."/>
        </authorList>
    </citation>
    <scope>NUCLEOTIDE SEQUENCE [LARGE SCALE GENOMIC DNA]</scope>
    <source>
        <strain evidence="2 3">CCBAU 23252</strain>
    </source>
</reference>
<dbReference type="InterPro" id="IPR016181">
    <property type="entry name" value="Acyl_CoA_acyltransferase"/>
</dbReference>
<dbReference type="EMBL" id="RIBW01000015">
    <property type="protein sequence ID" value="RUL97893.1"/>
    <property type="molecule type" value="Genomic_DNA"/>
</dbReference>
<evidence type="ECO:0000259" key="1">
    <source>
        <dbReference type="PROSITE" id="PS51186"/>
    </source>
</evidence>
<keyword evidence="2" id="KW-0808">Transferase</keyword>
<feature type="domain" description="N-acetyltransferase" evidence="1">
    <location>
        <begin position="3"/>
        <end position="166"/>
    </location>
</feature>
<dbReference type="RefSeq" id="WP_127431311.1">
    <property type="nucleotide sequence ID" value="NZ_BMFI01000014.1"/>
</dbReference>
<name>A0A3S0SQB6_9HYPH</name>
<dbReference type="Gene3D" id="3.40.630.30">
    <property type="match status" value="1"/>
</dbReference>
<proteinExistence type="predicted"/>
<dbReference type="PROSITE" id="PS51186">
    <property type="entry name" value="GNAT"/>
    <property type="match status" value="1"/>
</dbReference>
<dbReference type="Pfam" id="PF13420">
    <property type="entry name" value="Acetyltransf_4"/>
    <property type="match status" value="1"/>
</dbReference>
<accession>A0A3S0SQB6</accession>
<dbReference type="AlphaFoldDB" id="A0A3S0SQB6"/>
<dbReference type="Proteomes" id="UP000273611">
    <property type="component" value="Unassembled WGS sequence"/>
</dbReference>
<comment type="caution">
    <text evidence="2">The sequence shown here is derived from an EMBL/GenBank/DDBJ whole genome shotgun (WGS) entry which is preliminary data.</text>
</comment>
<organism evidence="2 3">
    <name type="scientific">Rhizobium anhuiense</name>
    <dbReference type="NCBI Taxonomy" id="1184720"/>
    <lineage>
        <taxon>Bacteria</taxon>
        <taxon>Pseudomonadati</taxon>
        <taxon>Pseudomonadota</taxon>
        <taxon>Alphaproteobacteria</taxon>
        <taxon>Hyphomicrobiales</taxon>
        <taxon>Rhizobiaceae</taxon>
        <taxon>Rhizobium/Agrobacterium group</taxon>
        <taxon>Rhizobium</taxon>
    </lineage>
</organism>
<dbReference type="CDD" id="cd04301">
    <property type="entry name" value="NAT_SF"/>
    <property type="match status" value="1"/>
</dbReference>
<gene>
    <name evidence="2" type="ORF">EEQ99_26175</name>
</gene>
<dbReference type="GO" id="GO:0016747">
    <property type="term" value="F:acyltransferase activity, transferring groups other than amino-acyl groups"/>
    <property type="evidence" value="ECO:0007669"/>
    <property type="project" value="InterPro"/>
</dbReference>
<protein>
    <submittedName>
        <fullName evidence="2">N-acetyltransferase</fullName>
    </submittedName>
</protein>
<dbReference type="SUPFAM" id="SSF55729">
    <property type="entry name" value="Acyl-CoA N-acyltransferases (Nat)"/>
    <property type="match status" value="1"/>
</dbReference>
<evidence type="ECO:0000313" key="3">
    <source>
        <dbReference type="Proteomes" id="UP000273611"/>
    </source>
</evidence>
<dbReference type="InterPro" id="IPR000182">
    <property type="entry name" value="GNAT_dom"/>
</dbReference>
<evidence type="ECO:0000313" key="2">
    <source>
        <dbReference type="EMBL" id="RUL97893.1"/>
    </source>
</evidence>
<dbReference type="PANTHER" id="PTHR43072:SF8">
    <property type="entry name" value="ACYLTRANSFERASE FABY-RELATED"/>
    <property type="match status" value="1"/>
</dbReference>
<dbReference type="PANTHER" id="PTHR43072">
    <property type="entry name" value="N-ACETYLTRANSFERASE"/>
    <property type="match status" value="1"/>
</dbReference>